<accession>A0ACC1XDY5</accession>
<sequence>MMKKARLEFDAKQDEILEDWLSTLPDDILVNIISRLNLDEAARTSVLSSRWKYLWTFITSLDFDDSELLKSVSEDTIVEERASYINWVNKVLELHRGLSVNEFIISFDLDASHGSTITNWIHTAISKRVQKFELNLLPALCWPPPPGIYTFSQECYDNLKSPHGLSCIKNLRSIYFDTVNVTGEILEFFIYNCPYLDELRVGRSDNLLRLKVVGSLTQLKCLDIDCCSNLEELEISCSSLLSFKYYGPKIKYNIKNVPRLDDVAIGGGTEGHGIGAERVLGPIVSYFPQLKTLELHVDVSEENIQFPQCELPQLRHLTFIVSAHHCNSLLGLTRMMNSCPILQKLTLKLEVFNYCKEITRPPFPNDCHRHLKLVELIGFSGHRVELQLAVYFFGTANVLEEMHIEVEPWEYKLDANIHAARRRAEKLEQVLPPRVKLVIN</sequence>
<evidence type="ECO:0000313" key="2">
    <source>
        <dbReference type="Proteomes" id="UP001164539"/>
    </source>
</evidence>
<evidence type="ECO:0000313" key="1">
    <source>
        <dbReference type="EMBL" id="KAJ4709469.1"/>
    </source>
</evidence>
<organism evidence="1 2">
    <name type="scientific">Melia azedarach</name>
    <name type="common">Chinaberry tree</name>
    <dbReference type="NCBI Taxonomy" id="155640"/>
    <lineage>
        <taxon>Eukaryota</taxon>
        <taxon>Viridiplantae</taxon>
        <taxon>Streptophyta</taxon>
        <taxon>Embryophyta</taxon>
        <taxon>Tracheophyta</taxon>
        <taxon>Spermatophyta</taxon>
        <taxon>Magnoliopsida</taxon>
        <taxon>eudicotyledons</taxon>
        <taxon>Gunneridae</taxon>
        <taxon>Pentapetalae</taxon>
        <taxon>rosids</taxon>
        <taxon>malvids</taxon>
        <taxon>Sapindales</taxon>
        <taxon>Meliaceae</taxon>
        <taxon>Melia</taxon>
    </lineage>
</organism>
<comment type="caution">
    <text evidence="1">The sequence shown here is derived from an EMBL/GenBank/DDBJ whole genome shotgun (WGS) entry which is preliminary data.</text>
</comment>
<proteinExistence type="predicted"/>
<dbReference type="EMBL" id="CM051403">
    <property type="protein sequence ID" value="KAJ4709469.1"/>
    <property type="molecule type" value="Genomic_DNA"/>
</dbReference>
<reference evidence="1 2" key="1">
    <citation type="journal article" date="2023" name="Science">
        <title>Complex scaffold remodeling in plant triterpene biosynthesis.</title>
        <authorList>
            <person name="De La Pena R."/>
            <person name="Hodgson H."/>
            <person name="Liu J.C."/>
            <person name="Stephenson M.J."/>
            <person name="Martin A.C."/>
            <person name="Owen C."/>
            <person name="Harkess A."/>
            <person name="Leebens-Mack J."/>
            <person name="Jimenez L.E."/>
            <person name="Osbourn A."/>
            <person name="Sattely E.S."/>
        </authorList>
    </citation>
    <scope>NUCLEOTIDE SEQUENCE [LARGE SCALE GENOMIC DNA]</scope>
    <source>
        <strain evidence="2">cv. JPN11</strain>
        <tissue evidence="1">Leaf</tissue>
    </source>
</reference>
<keyword evidence="2" id="KW-1185">Reference proteome</keyword>
<name>A0ACC1XDY5_MELAZ</name>
<protein>
    <submittedName>
        <fullName evidence="1">FBD-associated F-box protein</fullName>
    </submittedName>
</protein>
<gene>
    <name evidence="1" type="ORF">OWV82_019255</name>
</gene>
<dbReference type="Proteomes" id="UP001164539">
    <property type="component" value="Chromosome 10"/>
</dbReference>